<keyword evidence="2" id="KW-1185">Reference proteome</keyword>
<sequence>MCVGADEEVCNKEECGKLLLFLVSLRRKTIITGVDDLTVLFSRRIKYSIMVYRYRKLVQLGLLGVGGLSVTYNSDELENAAIGAVRFGRAALTIQNQNQKMTCRSSDYTVAKSQSE</sequence>
<name>A0AAE1KWS5_PETCI</name>
<reference evidence="1" key="1">
    <citation type="submission" date="2023-10" db="EMBL/GenBank/DDBJ databases">
        <title>Genome assemblies of two species of porcelain crab, Petrolisthes cinctipes and Petrolisthes manimaculis (Anomura: Porcellanidae).</title>
        <authorList>
            <person name="Angst P."/>
        </authorList>
    </citation>
    <scope>NUCLEOTIDE SEQUENCE</scope>
    <source>
        <strain evidence="1">PB745_01</strain>
        <tissue evidence="1">Gill</tissue>
    </source>
</reference>
<evidence type="ECO:0000313" key="1">
    <source>
        <dbReference type="EMBL" id="KAK3886657.1"/>
    </source>
</evidence>
<comment type="caution">
    <text evidence="1">The sequence shown here is derived from an EMBL/GenBank/DDBJ whole genome shotgun (WGS) entry which is preliminary data.</text>
</comment>
<proteinExistence type="predicted"/>
<accession>A0AAE1KWS5</accession>
<gene>
    <name evidence="1" type="ORF">Pcinc_009211</name>
</gene>
<protein>
    <submittedName>
        <fullName evidence="1">Uncharacterized protein</fullName>
    </submittedName>
</protein>
<dbReference type="EMBL" id="JAWQEG010000682">
    <property type="protein sequence ID" value="KAK3886657.1"/>
    <property type="molecule type" value="Genomic_DNA"/>
</dbReference>
<dbReference type="Proteomes" id="UP001286313">
    <property type="component" value="Unassembled WGS sequence"/>
</dbReference>
<evidence type="ECO:0000313" key="2">
    <source>
        <dbReference type="Proteomes" id="UP001286313"/>
    </source>
</evidence>
<organism evidence="1 2">
    <name type="scientific">Petrolisthes cinctipes</name>
    <name type="common">Flat porcelain crab</name>
    <dbReference type="NCBI Taxonomy" id="88211"/>
    <lineage>
        <taxon>Eukaryota</taxon>
        <taxon>Metazoa</taxon>
        <taxon>Ecdysozoa</taxon>
        <taxon>Arthropoda</taxon>
        <taxon>Crustacea</taxon>
        <taxon>Multicrustacea</taxon>
        <taxon>Malacostraca</taxon>
        <taxon>Eumalacostraca</taxon>
        <taxon>Eucarida</taxon>
        <taxon>Decapoda</taxon>
        <taxon>Pleocyemata</taxon>
        <taxon>Anomura</taxon>
        <taxon>Galatheoidea</taxon>
        <taxon>Porcellanidae</taxon>
        <taxon>Petrolisthes</taxon>
    </lineage>
</organism>
<dbReference type="AlphaFoldDB" id="A0AAE1KWS5"/>